<gene>
    <name evidence="2" type="ORF">HHL14_12355</name>
</gene>
<proteinExistence type="predicted"/>
<accession>A0A7X9X5R2</accession>
<organism evidence="2 3">
    <name type="scientific">Paraburkholderia antibiotica</name>
    <dbReference type="NCBI Taxonomy" id="2728839"/>
    <lineage>
        <taxon>Bacteria</taxon>
        <taxon>Pseudomonadati</taxon>
        <taxon>Pseudomonadota</taxon>
        <taxon>Betaproteobacteria</taxon>
        <taxon>Burkholderiales</taxon>
        <taxon>Burkholderiaceae</taxon>
        <taxon>Paraburkholderia</taxon>
    </lineage>
</organism>
<evidence type="ECO:0000313" key="2">
    <source>
        <dbReference type="EMBL" id="NML31624.1"/>
    </source>
</evidence>
<dbReference type="Proteomes" id="UP000583127">
    <property type="component" value="Unassembled WGS sequence"/>
</dbReference>
<protein>
    <submittedName>
        <fullName evidence="2">Uncharacterized protein</fullName>
    </submittedName>
</protein>
<reference evidence="2 3" key="1">
    <citation type="submission" date="2020-04" db="EMBL/GenBank/DDBJ databases">
        <title>Paraburkholderia sp. G-4-1-8 isolated from soil.</title>
        <authorList>
            <person name="Dahal R.H."/>
        </authorList>
    </citation>
    <scope>NUCLEOTIDE SEQUENCE [LARGE SCALE GENOMIC DNA]</scope>
    <source>
        <strain evidence="2 3">G-4-1-8</strain>
    </source>
</reference>
<evidence type="ECO:0000256" key="1">
    <source>
        <dbReference type="SAM" id="MobiDB-lite"/>
    </source>
</evidence>
<name>A0A7X9X5R2_9BURK</name>
<sequence>MRTDPTAAELVPPEAAPGASFDDAHEDPPRRPMRALKWGAFCFAWLFGLDPFLAASSDDAAGSKPGSR</sequence>
<dbReference type="AlphaFoldDB" id="A0A7X9X5R2"/>
<comment type="caution">
    <text evidence="2">The sequence shown here is derived from an EMBL/GenBank/DDBJ whole genome shotgun (WGS) entry which is preliminary data.</text>
</comment>
<feature type="region of interest" description="Disordered" evidence="1">
    <location>
        <begin position="1"/>
        <end position="29"/>
    </location>
</feature>
<dbReference type="EMBL" id="JABBFZ010000005">
    <property type="protein sequence ID" value="NML31624.1"/>
    <property type="molecule type" value="Genomic_DNA"/>
</dbReference>
<dbReference type="RefSeq" id="WP_169497888.1">
    <property type="nucleotide sequence ID" value="NZ_JABBFZ010000005.1"/>
</dbReference>
<keyword evidence="3" id="KW-1185">Reference proteome</keyword>
<evidence type="ECO:0000313" key="3">
    <source>
        <dbReference type="Proteomes" id="UP000583127"/>
    </source>
</evidence>